<gene>
    <name evidence="1" type="ORF">Tci_576109</name>
</gene>
<sequence length="139" mass="15652">MVKSQMHPYGDSVEEAIRGGGLRWWWLLDGGSGGGLWWSGVDEDDYGGRRMELEVRLWCRRLWWWCMAVEMWWCGGSGSECSGGCGGVIGEGRRVRESDIGDRLDRVMGNIFCFSRKTRRKTFPAAAVGGRRWLAGGGR</sequence>
<dbReference type="EMBL" id="BKCJ010359948">
    <property type="protein sequence ID" value="GFA04137.1"/>
    <property type="molecule type" value="Genomic_DNA"/>
</dbReference>
<dbReference type="AlphaFoldDB" id="A0A699J364"/>
<evidence type="ECO:0000313" key="1">
    <source>
        <dbReference type="EMBL" id="GFA04137.1"/>
    </source>
</evidence>
<organism evidence="1">
    <name type="scientific">Tanacetum cinerariifolium</name>
    <name type="common">Dalmatian daisy</name>
    <name type="synonym">Chrysanthemum cinerariifolium</name>
    <dbReference type="NCBI Taxonomy" id="118510"/>
    <lineage>
        <taxon>Eukaryota</taxon>
        <taxon>Viridiplantae</taxon>
        <taxon>Streptophyta</taxon>
        <taxon>Embryophyta</taxon>
        <taxon>Tracheophyta</taxon>
        <taxon>Spermatophyta</taxon>
        <taxon>Magnoliopsida</taxon>
        <taxon>eudicotyledons</taxon>
        <taxon>Gunneridae</taxon>
        <taxon>Pentapetalae</taxon>
        <taxon>asterids</taxon>
        <taxon>campanulids</taxon>
        <taxon>Asterales</taxon>
        <taxon>Asteraceae</taxon>
        <taxon>Asteroideae</taxon>
        <taxon>Anthemideae</taxon>
        <taxon>Anthemidinae</taxon>
        <taxon>Tanacetum</taxon>
    </lineage>
</organism>
<name>A0A699J364_TANCI</name>
<accession>A0A699J364</accession>
<reference evidence="1" key="1">
    <citation type="journal article" date="2019" name="Sci. Rep.">
        <title>Draft genome of Tanacetum cinerariifolium, the natural source of mosquito coil.</title>
        <authorList>
            <person name="Yamashiro T."/>
            <person name="Shiraishi A."/>
            <person name="Satake H."/>
            <person name="Nakayama K."/>
        </authorList>
    </citation>
    <scope>NUCLEOTIDE SEQUENCE</scope>
</reference>
<protein>
    <submittedName>
        <fullName evidence="1">Uncharacterized protein</fullName>
    </submittedName>
</protein>
<proteinExistence type="predicted"/>
<comment type="caution">
    <text evidence="1">The sequence shown here is derived from an EMBL/GenBank/DDBJ whole genome shotgun (WGS) entry which is preliminary data.</text>
</comment>